<gene>
    <name evidence="2" type="ORF">Z518_06549</name>
</gene>
<evidence type="ECO:0000313" key="3">
    <source>
        <dbReference type="Proteomes" id="UP000053617"/>
    </source>
</evidence>
<protein>
    <submittedName>
        <fullName evidence="2">Uncharacterized protein</fullName>
    </submittedName>
</protein>
<name>A0A0D2IB19_9EURO</name>
<feature type="compositionally biased region" description="Acidic residues" evidence="1">
    <location>
        <begin position="17"/>
        <end position="28"/>
    </location>
</feature>
<dbReference type="RefSeq" id="XP_013270135.1">
    <property type="nucleotide sequence ID" value="XM_013414681.1"/>
</dbReference>
<organism evidence="2 3">
    <name type="scientific">Rhinocladiella mackenziei CBS 650.93</name>
    <dbReference type="NCBI Taxonomy" id="1442369"/>
    <lineage>
        <taxon>Eukaryota</taxon>
        <taxon>Fungi</taxon>
        <taxon>Dikarya</taxon>
        <taxon>Ascomycota</taxon>
        <taxon>Pezizomycotina</taxon>
        <taxon>Eurotiomycetes</taxon>
        <taxon>Chaetothyriomycetidae</taxon>
        <taxon>Chaetothyriales</taxon>
        <taxon>Herpotrichiellaceae</taxon>
        <taxon>Rhinocladiella</taxon>
    </lineage>
</organism>
<feature type="compositionally biased region" description="Acidic residues" evidence="1">
    <location>
        <begin position="35"/>
        <end position="44"/>
    </location>
</feature>
<evidence type="ECO:0000256" key="1">
    <source>
        <dbReference type="SAM" id="MobiDB-lite"/>
    </source>
</evidence>
<feature type="region of interest" description="Disordered" evidence="1">
    <location>
        <begin position="1"/>
        <end position="44"/>
    </location>
</feature>
<keyword evidence="3" id="KW-1185">Reference proteome</keyword>
<dbReference type="OrthoDB" id="4154856at2759"/>
<evidence type="ECO:0000313" key="2">
    <source>
        <dbReference type="EMBL" id="KIX02999.1"/>
    </source>
</evidence>
<dbReference type="VEuPathDB" id="FungiDB:Z518_06549"/>
<dbReference type="GeneID" id="25294620"/>
<dbReference type="HOGENOM" id="CLU_053716_0_0_1"/>
<dbReference type="Proteomes" id="UP000053617">
    <property type="component" value="Unassembled WGS sequence"/>
</dbReference>
<dbReference type="AlphaFoldDB" id="A0A0D2IB19"/>
<reference evidence="2 3" key="1">
    <citation type="submission" date="2015-01" db="EMBL/GenBank/DDBJ databases">
        <title>The Genome Sequence of Rhinocladiella mackenzie CBS 650.93.</title>
        <authorList>
            <consortium name="The Broad Institute Genomics Platform"/>
            <person name="Cuomo C."/>
            <person name="de Hoog S."/>
            <person name="Gorbushina A."/>
            <person name="Stielow B."/>
            <person name="Teixiera M."/>
            <person name="Abouelleil A."/>
            <person name="Chapman S.B."/>
            <person name="Priest M."/>
            <person name="Young S.K."/>
            <person name="Wortman J."/>
            <person name="Nusbaum C."/>
            <person name="Birren B."/>
        </authorList>
    </citation>
    <scope>NUCLEOTIDE SEQUENCE [LARGE SCALE GENOMIC DNA]</scope>
    <source>
        <strain evidence="2 3">CBS 650.93</strain>
    </source>
</reference>
<accession>A0A0D2IB19</accession>
<sequence>MSSQADPSNMDHHSVVFEDDTSDSDDSESSTSSSETDEPVDPQTELCEDLESQLLGLTLEAQTVITGQPRATQLQLIADTRNLFRDYMSYGSMARLTVGIEKFFRLGDQGGKLIFEDSKEEIVLQGRMSDRRIPAHYGSMWMVNYTADDDKCDCVDKIDSDAGIVNGSLQPNPQSIFRPLRIIDPDSISYVTTLPWDPLATIFAWPGNLMWPRGLLGTLNQILSIEDYECRVRLFHYVTKYGPSPVFRLGIAQQVQNRYGSILETGGQNYLGLTQETRSFLRSVFESKPTLNIPETRLLARACGVDEDSLDMFWEDLQDETMGCMAMKAFIAAREAEKAKEAENVEMEKKKGCAPKS</sequence>
<proteinExistence type="predicted"/>
<dbReference type="EMBL" id="KN847479">
    <property type="protein sequence ID" value="KIX02999.1"/>
    <property type="molecule type" value="Genomic_DNA"/>
</dbReference>